<dbReference type="EMBL" id="QQAH01000011">
    <property type="protein sequence ID" value="RDD81403.1"/>
    <property type="molecule type" value="Genomic_DNA"/>
</dbReference>
<protein>
    <submittedName>
        <fullName evidence="3">Flp pilus assembly protein TadD</fullName>
    </submittedName>
</protein>
<keyword evidence="1" id="KW-0802">TPR repeat</keyword>
<accession>A0A369UM36</accession>
<evidence type="ECO:0000256" key="1">
    <source>
        <dbReference type="PROSITE-ProRule" id="PRU00339"/>
    </source>
</evidence>
<dbReference type="InterPro" id="IPR019734">
    <property type="entry name" value="TPR_rpt"/>
</dbReference>
<feature type="repeat" description="TPR" evidence="1">
    <location>
        <begin position="100"/>
        <end position="133"/>
    </location>
</feature>
<proteinExistence type="predicted"/>
<name>A0A369UM36_9GAMM</name>
<dbReference type="InterPro" id="IPR011990">
    <property type="entry name" value="TPR-like_helical_dom_sf"/>
</dbReference>
<evidence type="ECO:0000313" key="4">
    <source>
        <dbReference type="Proteomes" id="UP000253782"/>
    </source>
</evidence>
<dbReference type="Pfam" id="PF13432">
    <property type="entry name" value="TPR_16"/>
    <property type="match status" value="1"/>
</dbReference>
<keyword evidence="4" id="KW-1185">Reference proteome</keyword>
<dbReference type="Gene3D" id="1.25.40.10">
    <property type="entry name" value="Tetratricopeptide repeat domain"/>
    <property type="match status" value="1"/>
</dbReference>
<dbReference type="OrthoDB" id="8535852at2"/>
<dbReference type="SMART" id="SM00028">
    <property type="entry name" value="TPR"/>
    <property type="match status" value="2"/>
</dbReference>
<evidence type="ECO:0000313" key="3">
    <source>
        <dbReference type="EMBL" id="RDD81403.1"/>
    </source>
</evidence>
<dbReference type="AlphaFoldDB" id="A0A369UM36"/>
<sequence length="227" mass="24457">MYLELIRQMQQQGAYYASLAHIDAFRLRFGNPPELQRLQADALRETGQTEAASKAYQSLLHGNQAAAAWHGLGLIAATGKQYDLAEQDLQQAVQLDPINVAFLSDLGYARLSAGRIEEAREPLAKAAELEPANVKVISNLALWVLLQGDDAQADAIMQRANLPQATRDAIQKLAVQLRPTAATRSVTDAPTASVKQATPHSALPQTASIPGMLLDRGTTPASSEVRP</sequence>
<gene>
    <name evidence="3" type="ORF">DVJ77_13620</name>
</gene>
<evidence type="ECO:0000256" key="2">
    <source>
        <dbReference type="SAM" id="MobiDB-lite"/>
    </source>
</evidence>
<organism evidence="3 4">
    <name type="scientific">Dyella tabacisoli</name>
    <dbReference type="NCBI Taxonomy" id="2282381"/>
    <lineage>
        <taxon>Bacteria</taxon>
        <taxon>Pseudomonadati</taxon>
        <taxon>Pseudomonadota</taxon>
        <taxon>Gammaproteobacteria</taxon>
        <taxon>Lysobacterales</taxon>
        <taxon>Rhodanobacteraceae</taxon>
        <taxon>Dyella</taxon>
    </lineage>
</organism>
<feature type="compositionally biased region" description="Polar residues" evidence="2">
    <location>
        <begin position="182"/>
        <end position="208"/>
    </location>
</feature>
<feature type="repeat" description="TPR" evidence="1">
    <location>
        <begin position="66"/>
        <end position="99"/>
    </location>
</feature>
<comment type="caution">
    <text evidence="3">The sequence shown here is derived from an EMBL/GenBank/DDBJ whole genome shotgun (WGS) entry which is preliminary data.</text>
</comment>
<dbReference type="SUPFAM" id="SSF48452">
    <property type="entry name" value="TPR-like"/>
    <property type="match status" value="1"/>
</dbReference>
<feature type="region of interest" description="Disordered" evidence="2">
    <location>
        <begin position="181"/>
        <end position="227"/>
    </location>
</feature>
<dbReference type="PROSITE" id="PS50005">
    <property type="entry name" value="TPR"/>
    <property type="match status" value="2"/>
</dbReference>
<reference evidence="3 4" key="1">
    <citation type="submission" date="2018-07" db="EMBL/GenBank/DDBJ databases">
        <title>Dyella tabacisoli L4-6T, whole genome shotgun sequence.</title>
        <authorList>
            <person name="Zhou X.-K."/>
            <person name="Li W.-J."/>
            <person name="Duan Y.-Q."/>
        </authorList>
    </citation>
    <scope>NUCLEOTIDE SEQUENCE [LARGE SCALE GENOMIC DNA]</scope>
    <source>
        <strain evidence="3 4">L4-6</strain>
    </source>
</reference>
<dbReference type="Proteomes" id="UP000253782">
    <property type="component" value="Unassembled WGS sequence"/>
</dbReference>